<evidence type="ECO:0000313" key="3">
    <source>
        <dbReference type="Proteomes" id="UP000199423"/>
    </source>
</evidence>
<evidence type="ECO:0000313" key="2">
    <source>
        <dbReference type="EMBL" id="SFV25798.1"/>
    </source>
</evidence>
<dbReference type="RefSeq" id="WP_210186944.1">
    <property type="nucleotide sequence ID" value="NZ_FPCH01000001.1"/>
</dbReference>
<dbReference type="InterPro" id="IPR015392">
    <property type="entry name" value="TehB/YeaR-like_dom"/>
</dbReference>
<reference evidence="3" key="1">
    <citation type="submission" date="2016-10" db="EMBL/GenBank/DDBJ databases">
        <authorList>
            <person name="Varghese N."/>
            <person name="Submissions S."/>
        </authorList>
    </citation>
    <scope>NUCLEOTIDE SEQUENCE [LARGE SCALE GENOMIC DNA]</scope>
    <source>
        <strain evidence="3">DSM 1565</strain>
    </source>
</reference>
<dbReference type="AlphaFoldDB" id="A0A1I7MTS1"/>
<proteinExistence type="predicted"/>
<evidence type="ECO:0000259" key="1">
    <source>
        <dbReference type="Pfam" id="PF09313"/>
    </source>
</evidence>
<dbReference type="EMBL" id="FPCH01000001">
    <property type="protein sequence ID" value="SFV25798.1"/>
    <property type="molecule type" value="Genomic_DNA"/>
</dbReference>
<protein>
    <submittedName>
        <fullName evidence="2">Uncharacterized protein, possibly involved in tellurite resistance</fullName>
    </submittedName>
</protein>
<accession>A0A1I7MTS1</accession>
<dbReference type="Proteomes" id="UP000199423">
    <property type="component" value="Unassembled WGS sequence"/>
</dbReference>
<dbReference type="Pfam" id="PF09313">
    <property type="entry name" value="TehB-like"/>
    <property type="match status" value="1"/>
</dbReference>
<feature type="domain" description="TehB/YeaR-like" evidence="1">
    <location>
        <begin position="15"/>
        <end position="89"/>
    </location>
</feature>
<gene>
    <name evidence="2" type="ORF">SAMN04488557_0140</name>
</gene>
<dbReference type="STRING" id="51670.SAMN04488557_0140"/>
<dbReference type="Gene3D" id="2.60.120.10">
    <property type="entry name" value="Jelly Rolls"/>
    <property type="match status" value="1"/>
</dbReference>
<dbReference type="InterPro" id="IPR014710">
    <property type="entry name" value="RmlC-like_jellyroll"/>
</dbReference>
<keyword evidence="3" id="KW-1185">Reference proteome</keyword>
<dbReference type="SUPFAM" id="SSF51197">
    <property type="entry name" value="Clavaminate synthase-like"/>
    <property type="match status" value="1"/>
</dbReference>
<sequence length="99" mass="11007">MTVHGSLPPGLTCYKRTTQFTRETVPEGLLAEHKTKMGVWGLLRVTGGRIRYCIDHPRSSVDVAAGHAAVIEPQVLHHVELLDPDSSFLVEFYRAEHGD</sequence>
<organism evidence="2 3">
    <name type="scientific">Hyphomicrobium facile</name>
    <dbReference type="NCBI Taxonomy" id="51670"/>
    <lineage>
        <taxon>Bacteria</taxon>
        <taxon>Pseudomonadati</taxon>
        <taxon>Pseudomonadota</taxon>
        <taxon>Alphaproteobacteria</taxon>
        <taxon>Hyphomicrobiales</taxon>
        <taxon>Hyphomicrobiaceae</taxon>
        <taxon>Hyphomicrobium</taxon>
    </lineage>
</organism>
<name>A0A1I7MTS1_9HYPH</name>